<protein>
    <submittedName>
        <fullName evidence="4">Pyrimidine-specific ribonucleoside hydrolase</fullName>
        <ecNumber evidence="4">3.2.-.-</ecNumber>
    </submittedName>
</protein>
<dbReference type="Proteomes" id="UP000587760">
    <property type="component" value="Unassembled WGS sequence"/>
</dbReference>
<evidence type="ECO:0000256" key="2">
    <source>
        <dbReference type="ARBA" id="ARBA00023295"/>
    </source>
</evidence>
<dbReference type="PANTHER" id="PTHR12304:SF4">
    <property type="entry name" value="URIDINE NUCLEOSIDASE"/>
    <property type="match status" value="1"/>
</dbReference>
<dbReference type="Pfam" id="PF01156">
    <property type="entry name" value="IU_nuc_hydro"/>
    <property type="match status" value="1"/>
</dbReference>
<proteinExistence type="predicted"/>
<evidence type="ECO:0000313" key="4">
    <source>
        <dbReference type="EMBL" id="MBB6478872.1"/>
    </source>
</evidence>
<dbReference type="RefSeq" id="WP_184743258.1">
    <property type="nucleotide sequence ID" value="NZ_JACHGJ010000001.1"/>
</dbReference>
<dbReference type="EMBL" id="JACHGJ010000001">
    <property type="protein sequence ID" value="MBB6478872.1"/>
    <property type="molecule type" value="Genomic_DNA"/>
</dbReference>
<gene>
    <name evidence="4" type="ORF">HNR50_000505</name>
</gene>
<reference evidence="4 5" key="1">
    <citation type="submission" date="2020-08" db="EMBL/GenBank/DDBJ databases">
        <title>Genomic Encyclopedia of Type Strains, Phase IV (KMG-IV): sequencing the most valuable type-strain genomes for metagenomic binning, comparative biology and taxonomic classification.</title>
        <authorList>
            <person name="Goeker M."/>
        </authorList>
    </citation>
    <scope>NUCLEOTIDE SEQUENCE [LARGE SCALE GENOMIC DNA]</scope>
    <source>
        <strain evidence="4 5">DSM 2461</strain>
    </source>
</reference>
<keyword evidence="5" id="KW-1185">Reference proteome</keyword>
<dbReference type="InterPro" id="IPR036452">
    <property type="entry name" value="Ribo_hydro-like"/>
</dbReference>
<dbReference type="InterPro" id="IPR023186">
    <property type="entry name" value="IUNH"/>
</dbReference>
<keyword evidence="1 4" id="KW-0378">Hydrolase</keyword>
<dbReference type="PANTHER" id="PTHR12304">
    <property type="entry name" value="INOSINE-URIDINE PREFERRING NUCLEOSIDE HYDROLASE"/>
    <property type="match status" value="1"/>
</dbReference>
<dbReference type="GO" id="GO:0008477">
    <property type="term" value="F:purine nucleosidase activity"/>
    <property type="evidence" value="ECO:0007669"/>
    <property type="project" value="TreeGrafter"/>
</dbReference>
<keyword evidence="2 4" id="KW-0326">Glycosidase</keyword>
<comment type="caution">
    <text evidence="4">The sequence shown here is derived from an EMBL/GenBank/DDBJ whole genome shotgun (WGS) entry which is preliminary data.</text>
</comment>
<dbReference type="InterPro" id="IPR001910">
    <property type="entry name" value="Inosine/uridine_hydrolase_dom"/>
</dbReference>
<name>A0A841R8R6_9SPIO</name>
<sequence>MKEQKTGRPVLLDCDPGIDDALAIFMALASDELKVEAITAVAGNVPVERTALNALQLVELSGYEVEVASGAGAPLYGKKKTAESVHGRNGIGDIELPPPVGALSCQTARELIYRKALEQGGELEIIATGPLTNIASALLIYPDLKNLIRHIWIMGGSAYSGNRTPAAEFNIYADPHGASIVFQSGVPITMCGLDVTNRALIYREDIERLSLFQSDVARKSAQMLTWYLGFYKSFGFEGVAMHDPFTVAAAIDPSLAATRHLYVDVETEGEFTFGQTVVDILKVSGKKPNAHVALELDNKGFVDLFEKLMRSYG</sequence>
<organism evidence="4 5">
    <name type="scientific">Spirochaeta isovalerica</name>
    <dbReference type="NCBI Taxonomy" id="150"/>
    <lineage>
        <taxon>Bacteria</taxon>
        <taxon>Pseudomonadati</taxon>
        <taxon>Spirochaetota</taxon>
        <taxon>Spirochaetia</taxon>
        <taxon>Spirochaetales</taxon>
        <taxon>Spirochaetaceae</taxon>
        <taxon>Spirochaeta</taxon>
    </lineage>
</organism>
<dbReference type="Gene3D" id="3.90.245.10">
    <property type="entry name" value="Ribonucleoside hydrolase-like"/>
    <property type="match status" value="1"/>
</dbReference>
<dbReference type="SUPFAM" id="SSF53590">
    <property type="entry name" value="Nucleoside hydrolase"/>
    <property type="match status" value="1"/>
</dbReference>
<dbReference type="GO" id="GO:0005829">
    <property type="term" value="C:cytosol"/>
    <property type="evidence" value="ECO:0007669"/>
    <property type="project" value="TreeGrafter"/>
</dbReference>
<dbReference type="GO" id="GO:0006152">
    <property type="term" value="P:purine nucleoside catabolic process"/>
    <property type="evidence" value="ECO:0007669"/>
    <property type="project" value="TreeGrafter"/>
</dbReference>
<evidence type="ECO:0000259" key="3">
    <source>
        <dbReference type="Pfam" id="PF01156"/>
    </source>
</evidence>
<dbReference type="CDD" id="cd02651">
    <property type="entry name" value="nuc_hydro_IU_UC_XIUA"/>
    <property type="match status" value="1"/>
</dbReference>
<feature type="domain" description="Inosine/uridine-preferring nucleoside hydrolase" evidence="3">
    <location>
        <begin position="10"/>
        <end position="302"/>
    </location>
</feature>
<accession>A0A841R8R6</accession>
<dbReference type="AlphaFoldDB" id="A0A841R8R6"/>
<evidence type="ECO:0000313" key="5">
    <source>
        <dbReference type="Proteomes" id="UP000587760"/>
    </source>
</evidence>
<evidence type="ECO:0000256" key="1">
    <source>
        <dbReference type="ARBA" id="ARBA00022801"/>
    </source>
</evidence>
<dbReference type="EC" id="3.2.-.-" evidence="4"/>